<dbReference type="Gene3D" id="3.40.50.2000">
    <property type="entry name" value="Glycogen Phosphorylase B"/>
    <property type="match status" value="2"/>
</dbReference>
<evidence type="ECO:0000313" key="4">
    <source>
        <dbReference type="Proteomes" id="UP000076925"/>
    </source>
</evidence>
<evidence type="ECO:0000313" key="3">
    <source>
        <dbReference type="EMBL" id="KYC40603.1"/>
    </source>
</evidence>
<dbReference type="RefSeq" id="WP_017746941.1">
    <property type="nucleotide sequence ID" value="NZ_KQ976354.1"/>
</dbReference>
<dbReference type="PANTHER" id="PTHR12526">
    <property type="entry name" value="GLYCOSYLTRANSFERASE"/>
    <property type="match status" value="1"/>
</dbReference>
<reference evidence="3 4" key="1">
    <citation type="journal article" date="2013" name="Genome Biol. Evol.">
        <title>Genomes of Stigonematalean cyanobacteria (subsection V) and the evolution of oxygenic photosynthesis from prokaryotes to plastids.</title>
        <authorList>
            <person name="Dagan T."/>
            <person name="Roettger M."/>
            <person name="Stucken K."/>
            <person name="Landan G."/>
            <person name="Koch R."/>
            <person name="Major P."/>
            <person name="Gould S.B."/>
            <person name="Goremykin V.V."/>
            <person name="Rippka R."/>
            <person name="Tandeau de Marsac N."/>
            <person name="Gugger M."/>
            <person name="Lockhart P.J."/>
            <person name="Allen J.F."/>
            <person name="Brune I."/>
            <person name="Maus I."/>
            <person name="Puhler A."/>
            <person name="Martin W.F."/>
        </authorList>
    </citation>
    <scope>NUCLEOTIDE SEQUENCE [LARGE SCALE GENOMIC DNA]</scope>
    <source>
        <strain evidence="3 4">PCC 7110</strain>
    </source>
</reference>
<dbReference type="AlphaFoldDB" id="A0A139X7I5"/>
<feature type="domain" description="Glycosyl transferase family 1" evidence="1">
    <location>
        <begin position="226"/>
        <end position="370"/>
    </location>
</feature>
<name>A0A139X7I5_9CYAN</name>
<feature type="domain" description="Glycosyltransferase subfamily 4-like N-terminal" evidence="2">
    <location>
        <begin position="40"/>
        <end position="207"/>
    </location>
</feature>
<comment type="caution">
    <text evidence="3">The sequence shown here is derived from an EMBL/GenBank/DDBJ whole genome shotgun (WGS) entry which is preliminary data.</text>
</comment>
<dbReference type="Proteomes" id="UP000076925">
    <property type="component" value="Unassembled WGS sequence"/>
</dbReference>
<keyword evidence="4" id="KW-1185">Reference proteome</keyword>
<evidence type="ECO:0000259" key="1">
    <source>
        <dbReference type="Pfam" id="PF00534"/>
    </source>
</evidence>
<evidence type="ECO:0000259" key="2">
    <source>
        <dbReference type="Pfam" id="PF13439"/>
    </source>
</evidence>
<proteinExistence type="predicted"/>
<dbReference type="Pfam" id="PF13439">
    <property type="entry name" value="Glyco_transf_4"/>
    <property type="match status" value="1"/>
</dbReference>
<protein>
    <submittedName>
        <fullName evidence="3">N-acetyl-alpha-D-glucosaminyl L-malate synthase</fullName>
    </submittedName>
</protein>
<accession>A0A139X7I5</accession>
<dbReference type="Pfam" id="PF00534">
    <property type="entry name" value="Glycos_transf_1"/>
    <property type="match status" value="1"/>
</dbReference>
<dbReference type="EMBL" id="ANNX02000027">
    <property type="protein sequence ID" value="KYC40603.1"/>
    <property type="molecule type" value="Genomic_DNA"/>
</dbReference>
<dbReference type="PANTHER" id="PTHR12526:SF599">
    <property type="entry name" value="N-ACETYL-ALPHA-D-GLUCOSAMINYL L-MALATE SYNTHASE"/>
    <property type="match status" value="1"/>
</dbReference>
<dbReference type="InterPro" id="IPR001296">
    <property type="entry name" value="Glyco_trans_1"/>
</dbReference>
<gene>
    <name evidence="3" type="ORF">WA1_26155</name>
</gene>
<dbReference type="OrthoDB" id="9810929at2"/>
<organism evidence="3 4">
    <name type="scientific">Scytonema hofmannii PCC 7110</name>
    <dbReference type="NCBI Taxonomy" id="128403"/>
    <lineage>
        <taxon>Bacteria</taxon>
        <taxon>Bacillati</taxon>
        <taxon>Cyanobacteriota</taxon>
        <taxon>Cyanophyceae</taxon>
        <taxon>Nostocales</taxon>
        <taxon>Scytonemataceae</taxon>
        <taxon>Scytonema</taxon>
    </lineage>
</organism>
<dbReference type="SUPFAM" id="SSF53756">
    <property type="entry name" value="UDP-Glycosyltransferase/glycogen phosphorylase"/>
    <property type="match status" value="1"/>
</dbReference>
<sequence length="410" mass="44664">MKLSFASVPNIAPDFNSSTRHITSDIASLELAILSLGGLGGSGKVATDLAKGFATAGAKVSVLTSSEPQWGADRDPLLDYVPVNAPKTPTEPDRSWIVPLAYDIMEQIETREIKVLNVHYAVGLIEAALLARQALAARGYRLAVCLTLHGSDVTGFGRRLNYGSQLRECIAACDRVTAVSSWLADQAVEILALKKRPTVIHNSVDLKLFRPLRIRDTTRSKQILNLCHVSNFRSVKRPLDAIQVLARVRGAGVRAQLFMIGDGLLIKEAREYARELNVAEDVMFLGTASPNELVHWLSVTDMMLVTSESESFCLAALEAMACGVPVMGTYCGGLEEVVKELGADLPDKLLSPLGDTATMATKIVQMFKSPVTYEMICDRLTTMIKIRFCRSTQLQAYGHLLSELQQGVGE</sequence>
<dbReference type="GO" id="GO:0016757">
    <property type="term" value="F:glycosyltransferase activity"/>
    <property type="evidence" value="ECO:0007669"/>
    <property type="project" value="InterPro"/>
</dbReference>
<dbReference type="STRING" id="128403.WA1_26155"/>
<dbReference type="InterPro" id="IPR028098">
    <property type="entry name" value="Glyco_trans_4-like_N"/>
</dbReference>